<gene>
    <name evidence="1" type="ORF">GCM10009838_73650</name>
</gene>
<evidence type="ECO:0000313" key="1">
    <source>
        <dbReference type="EMBL" id="GAA1997653.1"/>
    </source>
</evidence>
<dbReference type="Proteomes" id="UP001499854">
    <property type="component" value="Unassembled WGS sequence"/>
</dbReference>
<reference evidence="1 2" key="1">
    <citation type="journal article" date="2019" name="Int. J. Syst. Evol. Microbiol.">
        <title>The Global Catalogue of Microorganisms (GCM) 10K type strain sequencing project: providing services to taxonomists for standard genome sequencing and annotation.</title>
        <authorList>
            <consortium name="The Broad Institute Genomics Platform"/>
            <consortium name="The Broad Institute Genome Sequencing Center for Infectious Disease"/>
            <person name="Wu L."/>
            <person name="Ma J."/>
        </authorList>
    </citation>
    <scope>NUCLEOTIDE SEQUENCE [LARGE SCALE GENOMIC DNA]</scope>
    <source>
        <strain evidence="1 2">JCM 16013</strain>
    </source>
</reference>
<comment type="caution">
    <text evidence="1">The sequence shown here is derived from an EMBL/GenBank/DDBJ whole genome shotgun (WGS) entry which is preliminary data.</text>
</comment>
<keyword evidence="2" id="KW-1185">Reference proteome</keyword>
<accession>A0ABN2T349</accession>
<protein>
    <recommendedName>
        <fullName evidence="3">DUF1877 family protein</fullName>
    </recommendedName>
</protein>
<name>A0ABN2T349_9ACTN</name>
<evidence type="ECO:0000313" key="2">
    <source>
        <dbReference type="Proteomes" id="UP001499854"/>
    </source>
</evidence>
<proteinExistence type="predicted"/>
<organism evidence="1 2">
    <name type="scientific">Catenulispora subtropica</name>
    <dbReference type="NCBI Taxonomy" id="450798"/>
    <lineage>
        <taxon>Bacteria</taxon>
        <taxon>Bacillati</taxon>
        <taxon>Actinomycetota</taxon>
        <taxon>Actinomycetes</taxon>
        <taxon>Catenulisporales</taxon>
        <taxon>Catenulisporaceae</taxon>
        <taxon>Catenulispora</taxon>
    </lineage>
</organism>
<evidence type="ECO:0008006" key="3">
    <source>
        <dbReference type="Google" id="ProtNLM"/>
    </source>
</evidence>
<sequence length="157" mass="16235">MTSWSPPVPTVFFAASPDELAVVAATHATRADPAATFAALDTVAAGDLDPAQLIDLDLLVTGNDPAEVREAVLTPAHEGPDDSGGAVLLPVRPALGSRLAHLSDHDVDALAERWAAADGAADGGWDAYRCGQLIRSLSLLALLAGADQRGLFVRFES</sequence>
<dbReference type="EMBL" id="BAAAQM010000060">
    <property type="protein sequence ID" value="GAA1997653.1"/>
    <property type="molecule type" value="Genomic_DNA"/>
</dbReference>